<dbReference type="InterPro" id="IPR016035">
    <property type="entry name" value="Acyl_Trfase/lysoPLipase"/>
</dbReference>
<keyword evidence="5" id="KW-0808">Transferase</keyword>
<dbReference type="Gene3D" id="3.30.70.250">
    <property type="entry name" value="Malonyl-CoA ACP transacylase, ACP-binding"/>
    <property type="match status" value="1"/>
</dbReference>
<dbReference type="Gene3D" id="3.40.366.10">
    <property type="entry name" value="Malonyl-Coenzyme A Acyl Carrier Protein, domain 2"/>
    <property type="match status" value="1"/>
</dbReference>
<feature type="domain" description="Malonyl-CoA:ACP transacylase (MAT)" evidence="4">
    <location>
        <begin position="96"/>
        <end position="386"/>
    </location>
</feature>
<name>A0A931IIA3_9NOCA</name>
<dbReference type="GO" id="GO:0071770">
    <property type="term" value="P:DIM/DIP cell wall layer assembly"/>
    <property type="evidence" value="ECO:0007669"/>
    <property type="project" value="TreeGrafter"/>
</dbReference>
<keyword evidence="6" id="KW-1185">Reference proteome</keyword>
<organism evidence="5 6">
    <name type="scientific">Nocardia bovistercoris</name>
    <dbReference type="NCBI Taxonomy" id="2785916"/>
    <lineage>
        <taxon>Bacteria</taxon>
        <taxon>Bacillati</taxon>
        <taxon>Actinomycetota</taxon>
        <taxon>Actinomycetes</taxon>
        <taxon>Mycobacteriales</taxon>
        <taxon>Nocardiaceae</taxon>
        <taxon>Nocardia</taxon>
    </lineage>
</organism>
<dbReference type="InterPro" id="IPR001227">
    <property type="entry name" value="Ac_transferase_dom_sf"/>
</dbReference>
<dbReference type="InterPro" id="IPR016036">
    <property type="entry name" value="Malonyl_transacylase_ACP-bd"/>
</dbReference>
<dbReference type="AlphaFoldDB" id="A0A931IIA3"/>
<dbReference type="GO" id="GO:0004312">
    <property type="term" value="F:fatty acid synthase activity"/>
    <property type="evidence" value="ECO:0007669"/>
    <property type="project" value="TreeGrafter"/>
</dbReference>
<dbReference type="Pfam" id="PF00698">
    <property type="entry name" value="Acyl_transf_1"/>
    <property type="match status" value="1"/>
</dbReference>
<evidence type="ECO:0000313" key="5">
    <source>
        <dbReference type="EMBL" id="MBH0780870.1"/>
    </source>
</evidence>
<accession>A0A931IIA3</accession>
<dbReference type="InterPro" id="IPR014043">
    <property type="entry name" value="Acyl_transferase_dom"/>
</dbReference>
<keyword evidence="3" id="KW-0511">Multifunctional enzyme</keyword>
<dbReference type="SMART" id="SM00827">
    <property type="entry name" value="PKS_AT"/>
    <property type="match status" value="1"/>
</dbReference>
<evidence type="ECO:0000256" key="3">
    <source>
        <dbReference type="ARBA" id="ARBA00023268"/>
    </source>
</evidence>
<gene>
    <name evidence="5" type="ORF">IT779_31830</name>
</gene>
<keyword evidence="1" id="KW-0596">Phosphopantetheine</keyword>
<dbReference type="SUPFAM" id="SSF55048">
    <property type="entry name" value="Probable ACP-binding domain of malonyl-CoA ACP transacylase"/>
    <property type="match status" value="1"/>
</dbReference>
<dbReference type="GO" id="GO:0005737">
    <property type="term" value="C:cytoplasm"/>
    <property type="evidence" value="ECO:0007669"/>
    <property type="project" value="TreeGrafter"/>
</dbReference>
<reference evidence="5" key="1">
    <citation type="submission" date="2020-11" db="EMBL/GenBank/DDBJ databases">
        <title>Nocardia NEAU-351.nov., a novel actinomycete isolated from the cow dung.</title>
        <authorList>
            <person name="Zhang X."/>
        </authorList>
    </citation>
    <scope>NUCLEOTIDE SEQUENCE</scope>
    <source>
        <strain evidence="5">NEAU-351</strain>
    </source>
</reference>
<evidence type="ECO:0000313" key="6">
    <source>
        <dbReference type="Proteomes" id="UP000655751"/>
    </source>
</evidence>
<dbReference type="InterPro" id="IPR050091">
    <property type="entry name" value="PKS_NRPS_Biosynth_Enz"/>
</dbReference>
<comment type="caution">
    <text evidence="5">The sequence shown here is derived from an EMBL/GenBank/DDBJ whole genome shotgun (WGS) entry which is preliminary data.</text>
</comment>
<sequence>MPSIRATVANSPYLLLYSAADPTELVEAARADADAMRAGGDPAAAGSRRPGRRRLAVAASDRDGLVEGLSFFADGLASTRWVTGYADGVADRVAWCFGGHGSQWPGMGRALAAWSPVAAEVLTELDGLLPGGVLHPLREGLWPDIPASTQPLIFAIQVALARWLWAEGLRPAVVIGHSLGEVAAAHIAGALSLREAALVVRTRSRLLDAAGPGGVMATVGLDSGEVAARCARVVGGTVVVAAHSAPRETVVTGDERATNSLIADLEREGVRCRTIRINAASHSPRVDPVLPELRAELADLAPAPTHTPWLSTVDPLGSPRADADYWARNLRQPVLFTEAVSSAACEGIRAYLEIGPHPVLVKPIRDTLHADGVQAPLLAGTGHRGTPEPVALSRALGALYCRGADTAPSERGSE</sequence>
<proteinExistence type="predicted"/>
<evidence type="ECO:0000259" key="4">
    <source>
        <dbReference type="SMART" id="SM00827"/>
    </source>
</evidence>
<dbReference type="GO" id="GO:0005886">
    <property type="term" value="C:plasma membrane"/>
    <property type="evidence" value="ECO:0007669"/>
    <property type="project" value="TreeGrafter"/>
</dbReference>
<evidence type="ECO:0000256" key="2">
    <source>
        <dbReference type="ARBA" id="ARBA00022553"/>
    </source>
</evidence>
<dbReference type="PANTHER" id="PTHR43775:SF37">
    <property type="entry name" value="SI:DKEY-61P9.11"/>
    <property type="match status" value="1"/>
</dbReference>
<keyword evidence="5" id="KW-0012">Acyltransferase</keyword>
<dbReference type="PANTHER" id="PTHR43775">
    <property type="entry name" value="FATTY ACID SYNTHASE"/>
    <property type="match status" value="1"/>
</dbReference>
<dbReference type="RefSeq" id="WP_196153175.1">
    <property type="nucleotide sequence ID" value="NZ_JADMLG010000018.1"/>
</dbReference>
<evidence type="ECO:0000256" key="1">
    <source>
        <dbReference type="ARBA" id="ARBA00022450"/>
    </source>
</evidence>
<dbReference type="SUPFAM" id="SSF52151">
    <property type="entry name" value="FabD/lysophospholipase-like"/>
    <property type="match status" value="1"/>
</dbReference>
<keyword evidence="2" id="KW-0597">Phosphoprotein</keyword>
<dbReference type="GO" id="GO:0006633">
    <property type="term" value="P:fatty acid biosynthetic process"/>
    <property type="evidence" value="ECO:0007669"/>
    <property type="project" value="TreeGrafter"/>
</dbReference>
<dbReference type="Proteomes" id="UP000655751">
    <property type="component" value="Unassembled WGS sequence"/>
</dbReference>
<protein>
    <submittedName>
        <fullName evidence="5">Acyltransferase domain-containing protein</fullName>
    </submittedName>
</protein>
<dbReference type="EMBL" id="JADMLG010000018">
    <property type="protein sequence ID" value="MBH0780870.1"/>
    <property type="molecule type" value="Genomic_DNA"/>
</dbReference>